<organism evidence="17">
    <name type="scientific">Neodiprion lecontei</name>
    <name type="common">Redheaded pine sawfly</name>
    <dbReference type="NCBI Taxonomy" id="441921"/>
    <lineage>
        <taxon>Eukaryota</taxon>
        <taxon>Metazoa</taxon>
        <taxon>Ecdysozoa</taxon>
        <taxon>Arthropoda</taxon>
        <taxon>Hexapoda</taxon>
        <taxon>Insecta</taxon>
        <taxon>Pterygota</taxon>
        <taxon>Neoptera</taxon>
        <taxon>Endopterygota</taxon>
        <taxon>Hymenoptera</taxon>
        <taxon>Tenthredinoidea</taxon>
        <taxon>Diprionidae</taxon>
        <taxon>Diprioninae</taxon>
        <taxon>Neodiprion</taxon>
    </lineage>
</organism>
<keyword evidence="8" id="KW-0560">Oxidoreductase</keyword>
<dbReference type="GO" id="GO:0005777">
    <property type="term" value="C:peroxisome"/>
    <property type="evidence" value="ECO:0007669"/>
    <property type="project" value="UniProtKB-SubCell"/>
</dbReference>
<dbReference type="SUPFAM" id="SSF56801">
    <property type="entry name" value="Acetyl-CoA synthetase-like"/>
    <property type="match status" value="1"/>
</dbReference>
<comment type="similarity">
    <text evidence="3">Belongs to the ATP-dependent AMP-binding enzyme family.</text>
</comment>
<comment type="subcellular location">
    <subcellularLocation>
        <location evidence="2">Peroxisome</location>
    </subcellularLocation>
</comment>
<feature type="domain" description="AMP-binding enzyme C-terminal" evidence="15">
    <location>
        <begin position="439"/>
        <end position="515"/>
    </location>
</feature>
<evidence type="ECO:0000256" key="10">
    <source>
        <dbReference type="ARBA" id="ARBA00023140"/>
    </source>
</evidence>
<evidence type="ECO:0000259" key="14">
    <source>
        <dbReference type="Pfam" id="PF00501"/>
    </source>
</evidence>
<keyword evidence="6" id="KW-0067">ATP-binding</keyword>
<keyword evidence="9" id="KW-0503">Monooxygenase</keyword>
<comment type="catalytic activity">
    <reaction evidence="13">
        <text>firefly D-luciferin + ATP + O2 = firefly oxyluciferin + hnu + AMP + CO2 + diphosphate</text>
        <dbReference type="Rhea" id="RHEA:10732"/>
        <dbReference type="ChEBI" id="CHEBI:15379"/>
        <dbReference type="ChEBI" id="CHEBI:16526"/>
        <dbReference type="ChEBI" id="CHEBI:16792"/>
        <dbReference type="ChEBI" id="CHEBI:30212"/>
        <dbReference type="ChEBI" id="CHEBI:30616"/>
        <dbReference type="ChEBI" id="CHEBI:33019"/>
        <dbReference type="ChEBI" id="CHEBI:58038"/>
        <dbReference type="ChEBI" id="CHEBI:456215"/>
        <dbReference type="EC" id="1.13.12.7"/>
    </reaction>
</comment>
<evidence type="ECO:0000256" key="11">
    <source>
        <dbReference type="ARBA" id="ARBA00023223"/>
    </source>
</evidence>
<dbReference type="Gene3D" id="3.30.300.30">
    <property type="match status" value="1"/>
</dbReference>
<dbReference type="Pfam" id="PF13193">
    <property type="entry name" value="AMP-binding_C"/>
    <property type="match status" value="1"/>
</dbReference>
<protein>
    <recommendedName>
        <fullName evidence="5">Luciferin 4-monooxygenase</fullName>
        <ecNumber evidence="4">1.13.12.7</ecNumber>
    </recommendedName>
</protein>
<evidence type="ECO:0000313" key="16">
    <source>
        <dbReference type="Proteomes" id="UP000829291"/>
    </source>
</evidence>
<evidence type="ECO:0000313" key="17">
    <source>
        <dbReference type="RefSeq" id="XP_015520327.1"/>
    </source>
</evidence>
<dbReference type="Proteomes" id="UP000829291">
    <property type="component" value="Chromosome 5"/>
</dbReference>
<dbReference type="GO" id="GO:0005524">
    <property type="term" value="F:ATP binding"/>
    <property type="evidence" value="ECO:0007669"/>
    <property type="project" value="UniProtKB-KW"/>
</dbReference>
<evidence type="ECO:0000256" key="13">
    <source>
        <dbReference type="ARBA" id="ARBA00048497"/>
    </source>
</evidence>
<keyword evidence="10" id="KW-0576">Peroxisome</keyword>
<evidence type="ECO:0000256" key="3">
    <source>
        <dbReference type="ARBA" id="ARBA00006432"/>
    </source>
</evidence>
<feature type="domain" description="AMP-dependent synthetase/ligase" evidence="14">
    <location>
        <begin position="39"/>
        <end position="388"/>
    </location>
</feature>
<evidence type="ECO:0000256" key="7">
    <source>
        <dbReference type="ARBA" id="ARBA00022842"/>
    </source>
</evidence>
<dbReference type="EC" id="1.13.12.7" evidence="4"/>
<dbReference type="PANTHER" id="PTHR24096:SF423">
    <property type="entry name" value="GM05240P"/>
    <property type="match status" value="1"/>
</dbReference>
<evidence type="ECO:0000256" key="6">
    <source>
        <dbReference type="ARBA" id="ARBA00022840"/>
    </source>
</evidence>
<evidence type="ECO:0000256" key="8">
    <source>
        <dbReference type="ARBA" id="ARBA00023002"/>
    </source>
</evidence>
<dbReference type="Pfam" id="PF00501">
    <property type="entry name" value="AMP-binding"/>
    <property type="match status" value="1"/>
</dbReference>
<dbReference type="AlphaFoldDB" id="A0A6J0C1B8"/>
<dbReference type="GO" id="GO:0016405">
    <property type="term" value="F:CoA-ligase activity"/>
    <property type="evidence" value="ECO:0007669"/>
    <property type="project" value="TreeGrafter"/>
</dbReference>
<dbReference type="GeneID" id="107224679"/>
<evidence type="ECO:0000256" key="9">
    <source>
        <dbReference type="ARBA" id="ARBA00023033"/>
    </source>
</evidence>
<dbReference type="RefSeq" id="XP_015520327.1">
    <property type="nucleotide sequence ID" value="XM_015664841.2"/>
</dbReference>
<keyword evidence="16" id="KW-1185">Reference proteome</keyword>
<dbReference type="GO" id="GO:0008218">
    <property type="term" value="P:bioluminescence"/>
    <property type="evidence" value="ECO:0007669"/>
    <property type="project" value="UniProtKB-KW"/>
</dbReference>
<reference evidence="17" key="1">
    <citation type="submission" date="2025-08" db="UniProtKB">
        <authorList>
            <consortium name="RefSeq"/>
        </authorList>
    </citation>
    <scope>IDENTIFICATION</scope>
    <source>
        <tissue evidence="17">Thorax and Abdomen</tissue>
    </source>
</reference>
<dbReference type="InterPro" id="IPR025110">
    <property type="entry name" value="AMP-bd_C"/>
</dbReference>
<evidence type="ECO:0000256" key="5">
    <source>
        <dbReference type="ARBA" id="ARBA00019043"/>
    </source>
</evidence>
<accession>A0A6J0C1B8</accession>
<dbReference type="InterPro" id="IPR020845">
    <property type="entry name" value="AMP-binding_CS"/>
</dbReference>
<keyword evidence="6" id="KW-0547">Nucleotide-binding</keyword>
<dbReference type="InterPro" id="IPR000873">
    <property type="entry name" value="AMP-dep_synth/lig_dom"/>
</dbReference>
<dbReference type="InParanoid" id="A0A6J0C1B8"/>
<dbReference type="FunFam" id="3.30.300.30:FF:000007">
    <property type="entry name" value="4-coumarate--CoA ligase 2"/>
    <property type="match status" value="1"/>
</dbReference>
<dbReference type="InterPro" id="IPR042099">
    <property type="entry name" value="ANL_N_sf"/>
</dbReference>
<evidence type="ECO:0000256" key="12">
    <source>
        <dbReference type="ARBA" id="ARBA00023262"/>
    </source>
</evidence>
<name>A0A6J0C1B8_NEOLC</name>
<dbReference type="PROSITE" id="PS00455">
    <property type="entry name" value="AMP_BINDING"/>
    <property type="match status" value="1"/>
</dbReference>
<evidence type="ECO:0000259" key="15">
    <source>
        <dbReference type="Pfam" id="PF13193"/>
    </source>
</evidence>
<keyword evidence="11" id="KW-0455">Luminescence</keyword>
<dbReference type="InterPro" id="IPR045851">
    <property type="entry name" value="AMP-bd_C_sf"/>
</dbReference>
<evidence type="ECO:0000256" key="4">
    <source>
        <dbReference type="ARBA" id="ARBA00012532"/>
    </source>
</evidence>
<keyword evidence="7" id="KW-0460">Magnesium</keyword>
<dbReference type="Gene3D" id="3.40.50.12780">
    <property type="entry name" value="N-terminal domain of ligase-like"/>
    <property type="match status" value="1"/>
</dbReference>
<keyword evidence="17" id="KW-0436">Ligase</keyword>
<dbReference type="OrthoDB" id="10253869at2759"/>
<sequence>MGFNQSKSNAPSSNGDVWKYVKSQSERFDASNIIQQNAASGEKLNFNEFSENVESLASVLRDIELTSGVGICSENNLEYCWILLGVLHAGVRCTLLSPTYTERELRHFLNLTKPDIVLCSRLVGDKLYENGESFDAICSAHSFVKGVYVWGPTGYKSLFASLRSVCKNNNNTTRDQKCFEGSREALVLASSGSTGLPKGVVLTHRAVVESLKLSSVYANSCETALGLMPLFHSYGLILGLMCLCEGSKFIIVPKLMGAKHLSEIVCTHQIKNLYIIPSLLAMIGKSSMFTKDNLACVRHVWTSAGKVSRRVQELAVEKLPRNAVVHHCYGMTETTFVTMTGPVGKPECSGKLVSNVECRVIRDTGEICGPDEMGELCFRGPTIMKGYLDNEEATSEALQTDGWLRSGDLGFYDRDGDFFIVDRLKEMIKYQGNQVSPVEIEGVILELSDVLEAAVAGLPSEDFGELPAAGVVVKPESKLSAEDVEEHVARQLSPYKRLRGGVFFFEELPKTGTGKIRRKVLLNRITNITRTLPALDR</sequence>
<gene>
    <name evidence="17" type="primary">LOC107224679</name>
</gene>
<dbReference type="KEGG" id="nlo:107224679"/>
<dbReference type="PANTHER" id="PTHR24096">
    <property type="entry name" value="LONG-CHAIN-FATTY-ACID--COA LIGASE"/>
    <property type="match status" value="1"/>
</dbReference>
<keyword evidence="12" id="KW-0599">Photoprotein</keyword>
<evidence type="ECO:0000256" key="1">
    <source>
        <dbReference type="ARBA" id="ARBA00001946"/>
    </source>
</evidence>
<dbReference type="GO" id="GO:0004497">
    <property type="term" value="F:monooxygenase activity"/>
    <property type="evidence" value="ECO:0007669"/>
    <property type="project" value="UniProtKB-KW"/>
</dbReference>
<comment type="cofactor">
    <cofactor evidence="1">
        <name>Mg(2+)</name>
        <dbReference type="ChEBI" id="CHEBI:18420"/>
    </cofactor>
</comment>
<proteinExistence type="inferred from homology"/>
<evidence type="ECO:0000256" key="2">
    <source>
        <dbReference type="ARBA" id="ARBA00004275"/>
    </source>
</evidence>